<accession>A0A8T1TS08</accession>
<protein>
    <submittedName>
        <fullName evidence="1">Uncharacterized protein</fullName>
    </submittedName>
</protein>
<dbReference type="AlphaFoldDB" id="A0A8T1TS08"/>
<proteinExistence type="predicted"/>
<comment type="caution">
    <text evidence="1">The sequence shown here is derived from an EMBL/GenBank/DDBJ whole genome shotgun (WGS) entry which is preliminary data.</text>
</comment>
<evidence type="ECO:0000313" key="1">
    <source>
        <dbReference type="EMBL" id="KAG6946880.1"/>
    </source>
</evidence>
<organism evidence="1 2">
    <name type="scientific">Phytophthora cactorum</name>
    <dbReference type="NCBI Taxonomy" id="29920"/>
    <lineage>
        <taxon>Eukaryota</taxon>
        <taxon>Sar</taxon>
        <taxon>Stramenopiles</taxon>
        <taxon>Oomycota</taxon>
        <taxon>Peronosporomycetes</taxon>
        <taxon>Peronosporales</taxon>
        <taxon>Peronosporaceae</taxon>
        <taxon>Phytophthora</taxon>
    </lineage>
</organism>
<dbReference type="EMBL" id="JAENGZ010001661">
    <property type="protein sequence ID" value="KAG6946880.1"/>
    <property type="molecule type" value="Genomic_DNA"/>
</dbReference>
<reference evidence="1" key="1">
    <citation type="submission" date="2021-01" db="EMBL/GenBank/DDBJ databases">
        <title>Phytophthora aleatoria, a newly-described species from Pinus radiata is distinct from Phytophthora cactorum isolates based on comparative genomics.</title>
        <authorList>
            <person name="Mcdougal R."/>
            <person name="Panda P."/>
            <person name="Williams N."/>
            <person name="Studholme D.J."/>
        </authorList>
    </citation>
    <scope>NUCLEOTIDE SEQUENCE</scope>
    <source>
        <strain evidence="1">NZFS 3830</strain>
    </source>
</reference>
<name>A0A8T1TS08_9STRA</name>
<dbReference type="Proteomes" id="UP000688947">
    <property type="component" value="Unassembled WGS sequence"/>
</dbReference>
<feature type="non-terminal residue" evidence="1">
    <location>
        <position position="1"/>
    </location>
</feature>
<sequence>CVVVYLENKRSTSLLRLHFGVYSTGCLPLGPWRERAERVLQLNNRNGTIGLADHLGSWIVIGQQLQFGLSWDRPRENNRDMWSSVTSSVPVSNDRTRMVCIHFQVLYRRDSRSNACRR</sequence>
<gene>
    <name evidence="1" type="ORF">JG687_00016477</name>
</gene>
<evidence type="ECO:0000313" key="2">
    <source>
        <dbReference type="Proteomes" id="UP000688947"/>
    </source>
</evidence>